<comment type="caution">
    <text evidence="1">The sequence shown here is derived from an EMBL/GenBank/DDBJ whole genome shotgun (WGS) entry which is preliminary data.</text>
</comment>
<name>A0A931GLW3_9ACTN</name>
<dbReference type="Gene3D" id="3.40.50.1820">
    <property type="entry name" value="alpha/beta hydrolase"/>
    <property type="match status" value="1"/>
</dbReference>
<keyword evidence="2" id="KW-1185">Reference proteome</keyword>
<dbReference type="AlphaFoldDB" id="A0A931GLW3"/>
<organism evidence="1 2">
    <name type="scientific">Actinomadura viridis</name>
    <dbReference type="NCBI Taxonomy" id="58110"/>
    <lineage>
        <taxon>Bacteria</taxon>
        <taxon>Bacillati</taxon>
        <taxon>Actinomycetota</taxon>
        <taxon>Actinomycetes</taxon>
        <taxon>Streptosporangiales</taxon>
        <taxon>Thermomonosporaceae</taxon>
        <taxon>Actinomadura</taxon>
    </lineage>
</organism>
<evidence type="ECO:0000313" key="2">
    <source>
        <dbReference type="Proteomes" id="UP000614047"/>
    </source>
</evidence>
<dbReference type="EMBL" id="JADOUA010000001">
    <property type="protein sequence ID" value="MBG6091460.1"/>
    <property type="molecule type" value="Genomic_DNA"/>
</dbReference>
<sequence length="218" mass="23200">MHTWPARHPLADLLFVHGARPRSARFERLAHALTARRINVSGVQPRGRGPVTLHGLAEALGVLSDRARLPLILGGYSLGGTAAALAACADDNRLAGLLLVATPITARPLEPGGLDLGDLDAGRRRAQSERVAPRTPRSAWDLLADRFPVLGLPVMFVHGMGDTIVPARENHAWAARLKHADFIGFHGARHDVLNAPGHRRVATTIADFVLAAALDAAA</sequence>
<reference evidence="1" key="1">
    <citation type="submission" date="2020-11" db="EMBL/GenBank/DDBJ databases">
        <title>Sequencing the genomes of 1000 actinobacteria strains.</title>
        <authorList>
            <person name="Klenk H.-P."/>
        </authorList>
    </citation>
    <scope>NUCLEOTIDE SEQUENCE</scope>
    <source>
        <strain evidence="1">DSM 43175</strain>
    </source>
</reference>
<proteinExistence type="predicted"/>
<dbReference type="RefSeq" id="WP_197013763.1">
    <property type="nucleotide sequence ID" value="NZ_BAABES010000019.1"/>
</dbReference>
<protein>
    <submittedName>
        <fullName evidence="1">Pimeloyl-ACP methyl ester carboxylesterase</fullName>
    </submittedName>
</protein>
<dbReference type="SUPFAM" id="SSF53474">
    <property type="entry name" value="alpha/beta-Hydrolases"/>
    <property type="match status" value="1"/>
</dbReference>
<dbReference type="Proteomes" id="UP000614047">
    <property type="component" value="Unassembled WGS sequence"/>
</dbReference>
<accession>A0A931GLW3</accession>
<gene>
    <name evidence="1" type="ORF">IW256_005573</name>
</gene>
<evidence type="ECO:0000313" key="1">
    <source>
        <dbReference type="EMBL" id="MBG6091460.1"/>
    </source>
</evidence>
<dbReference type="InterPro" id="IPR029058">
    <property type="entry name" value="AB_hydrolase_fold"/>
</dbReference>